<dbReference type="Pfam" id="PF13637">
    <property type="entry name" value="Ank_4"/>
    <property type="match status" value="1"/>
</dbReference>
<dbReference type="EnsemblMetazoa" id="AALFPA23_015597.R22697">
    <property type="protein sequence ID" value="AALFPA23_015597.P22697"/>
    <property type="gene ID" value="AALFPA23_015597"/>
</dbReference>
<feature type="repeat" description="ANK" evidence="3">
    <location>
        <begin position="1541"/>
        <end position="1562"/>
    </location>
</feature>
<dbReference type="InterPro" id="IPR036770">
    <property type="entry name" value="Ankyrin_rpt-contain_sf"/>
</dbReference>
<dbReference type="InterPro" id="IPR002110">
    <property type="entry name" value="Ankyrin_rpt"/>
</dbReference>
<dbReference type="Pfam" id="PF13857">
    <property type="entry name" value="Ank_5"/>
    <property type="match status" value="1"/>
</dbReference>
<keyword evidence="1" id="KW-0677">Repeat</keyword>
<dbReference type="EnsemblMetazoa" id="AALFPA23_015597.R22698">
    <property type="protein sequence ID" value="AALFPA23_015597.P22698"/>
    <property type="gene ID" value="AALFPA23_015597"/>
</dbReference>
<dbReference type="RefSeq" id="XP_062709234.1">
    <property type="nucleotide sequence ID" value="XM_062853250.1"/>
</dbReference>
<dbReference type="PROSITE" id="PS50297">
    <property type="entry name" value="ANK_REP_REGION"/>
    <property type="match status" value="16"/>
</dbReference>
<dbReference type="Gene3D" id="1.25.40.20">
    <property type="entry name" value="Ankyrin repeat-containing domain"/>
    <property type="match status" value="4"/>
</dbReference>
<dbReference type="Pfam" id="PF12796">
    <property type="entry name" value="Ank_2"/>
    <property type="match status" value="5"/>
</dbReference>
<evidence type="ECO:0000313" key="5">
    <source>
        <dbReference type="EnsemblMetazoa" id="AALFPA23_015597.P22698"/>
    </source>
</evidence>
<sequence length="1604" mass="184429">MDSTNNSPLPMLFTWSGSRNSHGIDYEKDLALTLFVAASLEERSFRLATEMNVAGKFDDAVLILDDRKEVWFFQAKHSQTLNAKIEFEEFFPSSLDENTQFSLPMYIQSFLNVSERSEFKNYKKRFIIYSNKLIDANTRDKLEELVDIQNCALNDSLEKKVFIRSSEKFVPKSEQIPDLLNKINELPVAIKDAIIDLQKTGTVKGILRKYTTPLRSILEIDGSVRFSETFTENEDEINQQWLWNELQTYFSTKRLSEVEFHKKIDKRMLQNKSGETSFPRFIKESDLRSFFDCLVICTDQPDKLFLLRDSIIESSVAKWIHEKDRGLFSDRTKFHAIFEKEFDIWHMVTNMDGNQKPFLSSNEGNKCVHMAKAEVRRSSQNITEADFSNYVERKLILQNGQEITEDGFISILEQSSCRNDYYILVGEPGMGKTTFMKRLTHSLQTDFNKHVYLICLSRLFKNYEAVNDIFTLIKSAISKSIQQMIQRSLESCPQQCFILLDGFDEIDNSYQGSAIKLVKETFCKNNIRVFISSRNHLKETLEKDLQAKALNLVPLDEDEQLLLLRNYWDISSGINEKDFDRFQRFANHLLETLHDNIRSAYFRFTGLPLMIRMLAEVYKKKFEEYWKSSNGNISEILDSKTRFSVLHLYENFVNISFNIFVKKINNEEGYATVDSNIIKFFKNNLDKFYRAHQLIAINQLNTPELGNSLSNDDSATTLENMQQILDNGEKSLLINVSNENQLEFIHLSFAEYFLTKFLYERSSECESVLFEILDKHVVVRSFFFSMVEENWEKSSLQMNTINRICHNDNPEIMYLACSDGYESILKELLNHHESKVIFWSFKCSTLLHAAVKSRRENILKLVLCEYQATNSTTNTYETKININTPDSWGALPIHYAVSDENKSFVRMLAQHGADQNINAQDFGGETPLHYAAQKGDWEMIKMLTTEYAANPNIRDYKGQTILHIAASKRDLNAVMMMIEKLSCDVNEKDQRGNTSLHCAAYHNAWGIVRMLIEKYNADYTIANKDGLTLLHLVAIKGNIDIAKMLIDNYTIDINAQDNDGNTPLHLAARNNKWEMVKMLIVTYSVDYKIANNHEATLIHYAAAGGNMDIVNMLIDDYATDVNTQDSNGNTPLHLAALYGKREMVNMLIDKYNADYKIANKDGQTLFHSAAKEGNMEIVNMLLNDYATDFNMQDRNGNTPLHIAAMHYRWEIIKMLIDKYFKYSADSNIANNQGETVIHYAAEGGNVEIVAILLDEYAADVNAQDNDGNTPLHFALFYGKHEMVKMLIDKYNADYKIANRDGQTLIHIAAKRGRREILRMLMDNYVTDFNGQDSNGNTPLYLAAINYWWEIVKMLISKDIKHSSDYKIVNNHGRTLIHLAANGGNTETLEMLMDDHASNVNAQDSNGNTPLHLAVPNGKREMVKMLFDKYKADYKIANKNGQTLIHYAAAGDNKEIVKMLIDEYATDVNEQDNDGNTPLHFAVLYDKREMVMMLMDKYYADCKIANKDGQILTHLAAKRGNMETMKMLIDNYAIDVNAQDNDGNTPLHLAAQNYMWGLVKMLIVTYSVDYKIVNKHGITPIDLAAQRNNMEIVKMLLDIQATDPK</sequence>
<reference evidence="6" key="1">
    <citation type="journal article" date="2015" name="Proc. Natl. Acad. Sci. U.S.A.">
        <title>Genome sequence of the Asian Tiger mosquito, Aedes albopictus, reveals insights into its biology, genetics, and evolution.</title>
        <authorList>
            <person name="Chen X.G."/>
            <person name="Jiang X."/>
            <person name="Gu J."/>
            <person name="Xu M."/>
            <person name="Wu Y."/>
            <person name="Deng Y."/>
            <person name="Zhang C."/>
            <person name="Bonizzoni M."/>
            <person name="Dermauw W."/>
            <person name="Vontas J."/>
            <person name="Armbruster P."/>
            <person name="Huang X."/>
            <person name="Yang Y."/>
            <person name="Zhang H."/>
            <person name="He W."/>
            <person name="Peng H."/>
            <person name="Liu Y."/>
            <person name="Wu K."/>
            <person name="Chen J."/>
            <person name="Lirakis M."/>
            <person name="Topalis P."/>
            <person name="Van Leeuwen T."/>
            <person name="Hall A.B."/>
            <person name="Jiang X."/>
            <person name="Thorpe C."/>
            <person name="Mueller R.L."/>
            <person name="Sun C."/>
            <person name="Waterhouse R.M."/>
            <person name="Yan G."/>
            <person name="Tu Z.J."/>
            <person name="Fang X."/>
            <person name="James A.A."/>
        </authorList>
    </citation>
    <scope>NUCLEOTIDE SEQUENCE [LARGE SCALE GENOMIC DNA]</scope>
    <source>
        <strain evidence="6">Foshan</strain>
    </source>
</reference>
<evidence type="ECO:0000259" key="4">
    <source>
        <dbReference type="PROSITE" id="PS50837"/>
    </source>
</evidence>
<dbReference type="PROSITE" id="PS50837">
    <property type="entry name" value="NACHT"/>
    <property type="match status" value="1"/>
</dbReference>
<proteinExistence type="predicted"/>
<dbReference type="GeneID" id="134288415"/>
<dbReference type="PROSITE" id="PS50088">
    <property type="entry name" value="ANK_REPEAT"/>
    <property type="match status" value="18"/>
</dbReference>
<feature type="repeat" description="ANK" evidence="3">
    <location>
        <begin position="1266"/>
        <end position="1289"/>
    </location>
</feature>
<feature type="repeat" description="ANK" evidence="3">
    <location>
        <begin position="1025"/>
        <end position="1048"/>
    </location>
</feature>
<feature type="repeat" description="ANK" evidence="3">
    <location>
        <begin position="1371"/>
        <end position="1404"/>
    </location>
</feature>
<dbReference type="SUPFAM" id="SSF48403">
    <property type="entry name" value="Ankyrin repeat"/>
    <property type="match status" value="3"/>
</dbReference>
<feature type="repeat" description="ANK" evidence="3">
    <location>
        <begin position="1161"/>
        <end position="1194"/>
    </location>
</feature>
<feature type="repeat" description="ANK" evidence="3">
    <location>
        <begin position="923"/>
        <end position="956"/>
    </location>
</feature>
<dbReference type="Pfam" id="PF00023">
    <property type="entry name" value="Ank"/>
    <property type="match status" value="2"/>
</dbReference>
<dbReference type="RefSeq" id="XP_062709235.1">
    <property type="nucleotide sequence ID" value="XM_062853251.1"/>
</dbReference>
<dbReference type="SUPFAM" id="SSF52540">
    <property type="entry name" value="P-loop containing nucleoside triphosphate hydrolases"/>
    <property type="match status" value="1"/>
</dbReference>
<dbReference type="SMART" id="SM00248">
    <property type="entry name" value="ANK"/>
    <property type="match status" value="23"/>
</dbReference>
<feature type="repeat" description="ANK" evidence="3">
    <location>
        <begin position="1127"/>
        <end position="1150"/>
    </location>
</feature>
<dbReference type="Gene3D" id="3.40.50.300">
    <property type="entry name" value="P-loop containing nucleotide triphosphate hydrolases"/>
    <property type="match status" value="1"/>
</dbReference>
<dbReference type="InterPro" id="IPR007111">
    <property type="entry name" value="NACHT_NTPase"/>
</dbReference>
<feature type="repeat" description="ANK" evidence="3">
    <location>
        <begin position="1405"/>
        <end position="1428"/>
    </location>
</feature>
<feature type="repeat" description="ANK" evidence="3">
    <location>
        <begin position="888"/>
        <end position="920"/>
    </location>
</feature>
<dbReference type="Pfam" id="PF13606">
    <property type="entry name" value="Ank_3"/>
    <property type="match status" value="1"/>
</dbReference>
<evidence type="ECO:0000313" key="6">
    <source>
        <dbReference type="Proteomes" id="UP000069940"/>
    </source>
</evidence>
<reference evidence="5" key="2">
    <citation type="submission" date="2025-05" db="UniProtKB">
        <authorList>
            <consortium name="EnsemblMetazoa"/>
        </authorList>
    </citation>
    <scope>IDENTIFICATION</scope>
    <source>
        <strain evidence="5">Foshan</strain>
    </source>
</reference>
<dbReference type="Pfam" id="PF05729">
    <property type="entry name" value="NACHT"/>
    <property type="match status" value="1"/>
</dbReference>
<dbReference type="EnsemblMetazoa" id="AALFPA23_015597.R22696">
    <property type="protein sequence ID" value="AALFPA23_015597.P22696"/>
    <property type="gene ID" value="AALFPA23_015597"/>
</dbReference>
<feature type="repeat" description="ANK" evidence="3">
    <location>
        <begin position="1300"/>
        <end position="1323"/>
    </location>
</feature>
<evidence type="ECO:0000256" key="3">
    <source>
        <dbReference type="PROSITE-ProRule" id="PRU00023"/>
    </source>
</evidence>
<name>A0ABM1Z6S5_AEDAL</name>
<feature type="repeat" description="ANK" evidence="3">
    <location>
        <begin position="1195"/>
        <end position="1227"/>
    </location>
</feature>
<feature type="repeat" description="ANK" evidence="3">
    <location>
        <begin position="1473"/>
        <end position="1496"/>
    </location>
</feature>
<evidence type="ECO:0000256" key="1">
    <source>
        <dbReference type="ARBA" id="ARBA00022737"/>
    </source>
</evidence>
<feature type="repeat" description="ANK" evidence="3">
    <location>
        <begin position="1575"/>
        <end position="1597"/>
    </location>
</feature>
<dbReference type="PANTHER" id="PTHR24198:SF165">
    <property type="entry name" value="ANKYRIN REPEAT-CONTAINING PROTEIN-RELATED"/>
    <property type="match status" value="1"/>
</dbReference>
<feature type="domain" description="NACHT" evidence="4">
    <location>
        <begin position="420"/>
        <end position="506"/>
    </location>
</feature>
<feature type="repeat" description="ANK" evidence="3">
    <location>
        <begin position="1439"/>
        <end position="1472"/>
    </location>
</feature>
<evidence type="ECO:0000256" key="2">
    <source>
        <dbReference type="ARBA" id="ARBA00023043"/>
    </source>
</evidence>
<feature type="repeat" description="ANK" evidence="3">
    <location>
        <begin position="1507"/>
        <end position="1540"/>
    </location>
</feature>
<keyword evidence="6" id="KW-1185">Reference proteome</keyword>
<dbReference type="Proteomes" id="UP000069940">
    <property type="component" value="Unassembled WGS sequence"/>
</dbReference>
<dbReference type="InterPro" id="IPR027417">
    <property type="entry name" value="P-loop_NTPase"/>
</dbReference>
<protein>
    <recommendedName>
        <fullName evidence="4">NACHT domain-containing protein</fullName>
    </recommendedName>
</protein>
<dbReference type="RefSeq" id="XP_062709233.1">
    <property type="nucleotide sequence ID" value="XM_062853249.1"/>
</dbReference>
<keyword evidence="2 3" id="KW-0040">ANK repeat</keyword>
<accession>A0ABM1Z6S5</accession>
<feature type="repeat" description="ANK" evidence="3">
    <location>
        <begin position="957"/>
        <end position="990"/>
    </location>
</feature>
<organism evidence="5 6">
    <name type="scientific">Aedes albopictus</name>
    <name type="common">Asian tiger mosquito</name>
    <name type="synonym">Stegomyia albopicta</name>
    <dbReference type="NCBI Taxonomy" id="7160"/>
    <lineage>
        <taxon>Eukaryota</taxon>
        <taxon>Metazoa</taxon>
        <taxon>Ecdysozoa</taxon>
        <taxon>Arthropoda</taxon>
        <taxon>Hexapoda</taxon>
        <taxon>Insecta</taxon>
        <taxon>Pterygota</taxon>
        <taxon>Neoptera</taxon>
        <taxon>Endopterygota</taxon>
        <taxon>Diptera</taxon>
        <taxon>Nematocera</taxon>
        <taxon>Culicoidea</taxon>
        <taxon>Culicidae</taxon>
        <taxon>Culicinae</taxon>
        <taxon>Aedini</taxon>
        <taxon>Aedes</taxon>
        <taxon>Stegomyia</taxon>
    </lineage>
</organism>
<feature type="repeat" description="ANK" evidence="3">
    <location>
        <begin position="1059"/>
        <end position="1080"/>
    </location>
</feature>
<feature type="repeat" description="ANK" evidence="3">
    <location>
        <begin position="1232"/>
        <end position="1265"/>
    </location>
</feature>
<dbReference type="PANTHER" id="PTHR24198">
    <property type="entry name" value="ANKYRIN REPEAT AND PROTEIN KINASE DOMAIN-CONTAINING PROTEIN"/>
    <property type="match status" value="1"/>
</dbReference>